<protein>
    <submittedName>
        <fullName evidence="1">Uncharacterized protein</fullName>
    </submittedName>
</protein>
<gene>
    <name evidence="1" type="ORF">B0H17DRAFT_1190251</name>
</gene>
<dbReference type="EMBL" id="JARKIE010000001">
    <property type="protein sequence ID" value="KAJ7710530.1"/>
    <property type="molecule type" value="Genomic_DNA"/>
</dbReference>
<dbReference type="Proteomes" id="UP001221757">
    <property type="component" value="Unassembled WGS sequence"/>
</dbReference>
<keyword evidence="2" id="KW-1185">Reference proteome</keyword>
<dbReference type="AlphaFoldDB" id="A0AAD7H2R5"/>
<reference evidence="1" key="1">
    <citation type="submission" date="2023-03" db="EMBL/GenBank/DDBJ databases">
        <title>Massive genome expansion in bonnet fungi (Mycena s.s.) driven by repeated elements and novel gene families across ecological guilds.</title>
        <authorList>
            <consortium name="Lawrence Berkeley National Laboratory"/>
            <person name="Harder C.B."/>
            <person name="Miyauchi S."/>
            <person name="Viragh M."/>
            <person name="Kuo A."/>
            <person name="Thoen E."/>
            <person name="Andreopoulos B."/>
            <person name="Lu D."/>
            <person name="Skrede I."/>
            <person name="Drula E."/>
            <person name="Henrissat B."/>
            <person name="Morin E."/>
            <person name="Kohler A."/>
            <person name="Barry K."/>
            <person name="LaButti K."/>
            <person name="Morin E."/>
            <person name="Salamov A."/>
            <person name="Lipzen A."/>
            <person name="Mereny Z."/>
            <person name="Hegedus B."/>
            <person name="Baldrian P."/>
            <person name="Stursova M."/>
            <person name="Weitz H."/>
            <person name="Taylor A."/>
            <person name="Grigoriev I.V."/>
            <person name="Nagy L.G."/>
            <person name="Martin F."/>
            <person name="Kauserud H."/>
        </authorList>
    </citation>
    <scope>NUCLEOTIDE SEQUENCE</scope>
    <source>
        <strain evidence="1">CBHHK067</strain>
    </source>
</reference>
<evidence type="ECO:0000313" key="2">
    <source>
        <dbReference type="Proteomes" id="UP001221757"/>
    </source>
</evidence>
<name>A0AAD7H2R5_MYCRO</name>
<proteinExistence type="predicted"/>
<organism evidence="1 2">
    <name type="scientific">Mycena rosella</name>
    <name type="common">Pink bonnet</name>
    <name type="synonym">Agaricus rosellus</name>
    <dbReference type="NCBI Taxonomy" id="1033263"/>
    <lineage>
        <taxon>Eukaryota</taxon>
        <taxon>Fungi</taxon>
        <taxon>Dikarya</taxon>
        <taxon>Basidiomycota</taxon>
        <taxon>Agaricomycotina</taxon>
        <taxon>Agaricomycetes</taxon>
        <taxon>Agaricomycetidae</taxon>
        <taxon>Agaricales</taxon>
        <taxon>Marasmiineae</taxon>
        <taxon>Mycenaceae</taxon>
        <taxon>Mycena</taxon>
    </lineage>
</organism>
<accession>A0AAD7H2R5</accession>
<evidence type="ECO:0000313" key="1">
    <source>
        <dbReference type="EMBL" id="KAJ7710530.1"/>
    </source>
</evidence>
<comment type="caution">
    <text evidence="1">The sequence shown here is derived from an EMBL/GenBank/DDBJ whole genome shotgun (WGS) entry which is preliminary data.</text>
</comment>
<sequence>MLSCPQPPDSETLDGCSVVEIPDAAADVTVFLKAIFDSSFFEAYPHATKFATVAGILRLSTKYEVEHLRRQALIHLIWICHHPF</sequence>